<reference evidence="2 3" key="1">
    <citation type="submission" date="2023-04" db="EMBL/GenBank/DDBJ databases">
        <title>Lysobacter sp. strain UC isolated from soil sample.</title>
        <authorList>
            <person name="Choksket S."/>
            <person name="Harshvardhan F."/>
            <person name="Rana R."/>
            <person name="Patil P.B."/>
            <person name="Korpole S."/>
        </authorList>
    </citation>
    <scope>NUCLEOTIDE SEQUENCE [LARGE SCALE GENOMIC DNA]</scope>
    <source>
        <strain evidence="2 3">UC</strain>
    </source>
</reference>
<dbReference type="InterPro" id="IPR011646">
    <property type="entry name" value="KAP_P-loop"/>
</dbReference>
<gene>
    <name evidence="2" type="ORF">P8609_05320</name>
</gene>
<dbReference type="Gene3D" id="3.40.50.300">
    <property type="entry name" value="P-loop containing nucleotide triphosphate hydrolases"/>
    <property type="match status" value="1"/>
</dbReference>
<comment type="caution">
    <text evidence="2">The sequence shown here is derived from an EMBL/GenBank/DDBJ whole genome shotgun (WGS) entry which is preliminary data.</text>
</comment>
<dbReference type="EMBL" id="JARUHG010000001">
    <property type="protein sequence ID" value="MDR0182393.1"/>
    <property type="molecule type" value="Genomic_DNA"/>
</dbReference>
<dbReference type="PANTHER" id="PTHR22674">
    <property type="entry name" value="NTPASE, KAP FAMILY P-LOOP DOMAIN-CONTAINING 1"/>
    <property type="match status" value="1"/>
</dbReference>
<name>A0ABU1CB72_9GAMM</name>
<protein>
    <submittedName>
        <fullName evidence="2">P-loop NTPase fold protein</fullName>
    </submittedName>
</protein>
<dbReference type="PANTHER" id="PTHR22674:SF6">
    <property type="entry name" value="NTPASE KAP FAMILY P-LOOP DOMAIN-CONTAINING PROTEIN 1"/>
    <property type="match status" value="1"/>
</dbReference>
<organism evidence="2 3">
    <name type="scientific">Lysobacter arvi</name>
    <dbReference type="NCBI Taxonomy" id="3038776"/>
    <lineage>
        <taxon>Bacteria</taxon>
        <taxon>Pseudomonadati</taxon>
        <taxon>Pseudomonadota</taxon>
        <taxon>Gammaproteobacteria</taxon>
        <taxon>Lysobacterales</taxon>
        <taxon>Lysobacteraceae</taxon>
        <taxon>Lysobacter</taxon>
    </lineage>
</organism>
<dbReference type="RefSeq" id="WP_309261536.1">
    <property type="nucleotide sequence ID" value="NZ_JARUHG010000001.1"/>
</dbReference>
<evidence type="ECO:0000259" key="1">
    <source>
        <dbReference type="Pfam" id="PF07693"/>
    </source>
</evidence>
<dbReference type="InterPro" id="IPR027417">
    <property type="entry name" value="P-loop_NTPase"/>
</dbReference>
<proteinExistence type="predicted"/>
<dbReference type="SUPFAM" id="SSF52540">
    <property type="entry name" value="P-loop containing nucleoside triphosphate hydrolases"/>
    <property type="match status" value="1"/>
</dbReference>
<dbReference type="InterPro" id="IPR052754">
    <property type="entry name" value="NTPase_KAP_P-loop"/>
</dbReference>
<feature type="domain" description="KAP NTPase" evidence="1">
    <location>
        <begin position="22"/>
        <end position="303"/>
    </location>
</feature>
<evidence type="ECO:0000313" key="2">
    <source>
        <dbReference type="EMBL" id="MDR0182393.1"/>
    </source>
</evidence>
<dbReference type="Proteomes" id="UP001233535">
    <property type="component" value="Unassembled WGS sequence"/>
</dbReference>
<accession>A0ABU1CB72</accession>
<keyword evidence="3" id="KW-1185">Reference proteome</keyword>
<dbReference type="Pfam" id="PF07693">
    <property type="entry name" value="KAP_NTPase"/>
    <property type="match status" value="1"/>
</dbReference>
<evidence type="ECO:0000313" key="3">
    <source>
        <dbReference type="Proteomes" id="UP001233535"/>
    </source>
</evidence>
<sequence length="711" mass="80255">MSQYFNDSPIERREDDRYGVHAFADALATSLLSITKPVGTTIAVTGPWGSGKSSAVNLIRAELLDRKDETLSVLDFKCWWYRGEEAIALAFLQELNTALKSSLGDKVKGLVPEMGRHVLQAGPVLGSAVALATTGGLGALVTGSAAFAKRFFPEKPSLEKTFRKLSKTLASQNKRVLIIIDDIDRLAPDEALGVFRLVKSIGRLPNVMYLLVFDRALAEAAVRQRFPSEGPHFLEKIIQASFELPLPTPSDLHNSLLVAFQERCGTPEEEYQVRFMNLFYDVVVPYLTTPRHVSRLINAITVTWPPVADNISHADYLALETLRLYEPSIYTAVRQRRDIVTSTSRSGSRDKTRFDPFLAGVPEDRHDRLRIALQRLFPAFEEVTYSGFRESWESERRVCLAKHFDTYFKMSLSDDTLSGKEIRELLERAGDKTFIQERLLRAATQIRRDGKSMVPVVLDEMTSQGRQVAKENVLPFFSAVFEIVDAIDRKEDEERGFAVATTSLRIHWLIRRVADDRFTLEEKSAIYLAATEHAPLGWLVDFVSSAYEAHHPREGREVDLSTALTTKEALPTLVDRTLVSLRQAAQVGSLLYRRDLMDCLYVWEQLAGDGGAEMKAWLADRMQSDDVLVLLARALTSESWTTSLGFGDLGDRVSRRVVRVSIRGDFDLFDTDQFRTALERIVREQRQPAKDLEAVRMFLDAWANQVARQLE</sequence>